<sequence length="162" mass="18747">MKIKAQGVSEVVLEVNDMKRAVDFWSGQLGFPVVQQWGYQDNQFTEEANEIWATWLYVGGPTRLGLWLPRNFNNQQLVEKASPVSLWNGLFDEGGVHVHLALYIGIDQIEAAIHLLESHHIDNKIITRGIHKRVYFKDTENNVIEFYTQSMEEDYLSRLNPM</sequence>
<evidence type="ECO:0000259" key="1">
    <source>
        <dbReference type="PROSITE" id="PS51819"/>
    </source>
</evidence>
<name>A0ABT2UH28_9BACL</name>
<reference evidence="2 3" key="1">
    <citation type="submission" date="2022-09" db="EMBL/GenBank/DDBJ databases">
        <authorList>
            <person name="Han X.L."/>
            <person name="Wang Q."/>
            <person name="Lu T."/>
        </authorList>
    </citation>
    <scope>NUCLEOTIDE SEQUENCE [LARGE SCALE GENOMIC DNA]</scope>
    <source>
        <strain evidence="2 3">WQ 127069</strain>
    </source>
</reference>
<accession>A0ABT2UH28</accession>
<dbReference type="Proteomes" id="UP001652445">
    <property type="component" value="Unassembled WGS sequence"/>
</dbReference>
<dbReference type="InterPro" id="IPR004360">
    <property type="entry name" value="Glyas_Fos-R_dOase_dom"/>
</dbReference>
<evidence type="ECO:0000313" key="3">
    <source>
        <dbReference type="Proteomes" id="UP001652445"/>
    </source>
</evidence>
<protein>
    <submittedName>
        <fullName evidence="2">VOC family protein</fullName>
    </submittedName>
</protein>
<dbReference type="EMBL" id="JAOQIO010000069">
    <property type="protein sequence ID" value="MCU6793943.1"/>
    <property type="molecule type" value="Genomic_DNA"/>
</dbReference>
<dbReference type="InterPro" id="IPR037523">
    <property type="entry name" value="VOC_core"/>
</dbReference>
<dbReference type="SUPFAM" id="SSF54593">
    <property type="entry name" value="Glyoxalase/Bleomycin resistance protein/Dihydroxybiphenyl dioxygenase"/>
    <property type="match status" value="1"/>
</dbReference>
<gene>
    <name evidence="2" type="ORF">OB236_17710</name>
</gene>
<proteinExistence type="predicted"/>
<dbReference type="RefSeq" id="WP_262685168.1">
    <property type="nucleotide sequence ID" value="NZ_JAOQIO010000069.1"/>
</dbReference>
<organism evidence="2 3">
    <name type="scientific">Paenibacillus baimaensis</name>
    <dbReference type="NCBI Taxonomy" id="2982185"/>
    <lineage>
        <taxon>Bacteria</taxon>
        <taxon>Bacillati</taxon>
        <taxon>Bacillota</taxon>
        <taxon>Bacilli</taxon>
        <taxon>Bacillales</taxon>
        <taxon>Paenibacillaceae</taxon>
        <taxon>Paenibacillus</taxon>
    </lineage>
</organism>
<dbReference type="PROSITE" id="PS51819">
    <property type="entry name" value="VOC"/>
    <property type="match status" value="1"/>
</dbReference>
<feature type="domain" description="VOC" evidence="1">
    <location>
        <begin position="7"/>
        <end position="149"/>
    </location>
</feature>
<dbReference type="InterPro" id="IPR029068">
    <property type="entry name" value="Glyas_Bleomycin-R_OHBP_Dase"/>
</dbReference>
<dbReference type="Pfam" id="PF00903">
    <property type="entry name" value="Glyoxalase"/>
    <property type="match status" value="1"/>
</dbReference>
<keyword evidence="3" id="KW-1185">Reference proteome</keyword>
<comment type="caution">
    <text evidence="2">The sequence shown here is derived from an EMBL/GenBank/DDBJ whole genome shotgun (WGS) entry which is preliminary data.</text>
</comment>
<evidence type="ECO:0000313" key="2">
    <source>
        <dbReference type="EMBL" id="MCU6793943.1"/>
    </source>
</evidence>
<dbReference type="Gene3D" id="3.10.180.10">
    <property type="entry name" value="2,3-Dihydroxybiphenyl 1,2-Dioxygenase, domain 1"/>
    <property type="match status" value="1"/>
</dbReference>